<dbReference type="Proteomes" id="UP001241748">
    <property type="component" value="Unassembled WGS sequence"/>
</dbReference>
<comment type="caution">
    <text evidence="2">The sequence shown here is derived from an EMBL/GenBank/DDBJ whole genome shotgun (WGS) entry which is preliminary data.</text>
</comment>
<accession>A0ABV4Z0D3</accession>
<evidence type="ECO:0000313" key="3">
    <source>
        <dbReference type="Proteomes" id="UP001241748"/>
    </source>
</evidence>
<name>A0ABV4Z0D3_9BACI</name>
<feature type="non-terminal residue" evidence="2">
    <location>
        <position position="1"/>
    </location>
</feature>
<proteinExistence type="predicted"/>
<evidence type="ECO:0000313" key="2">
    <source>
        <dbReference type="EMBL" id="MFB3170283.1"/>
    </source>
</evidence>
<feature type="region of interest" description="Disordered" evidence="1">
    <location>
        <begin position="1"/>
        <end position="28"/>
    </location>
</feature>
<evidence type="ECO:0000256" key="1">
    <source>
        <dbReference type="SAM" id="MobiDB-lite"/>
    </source>
</evidence>
<gene>
    <name evidence="2" type="ORF">P5G62_024550</name>
</gene>
<sequence length="73" mass="7475">SVKASETAKAHAAANSAVQAEAVEVPAEEAVEATTEVGSEEVAEDVVPAEEAVKVGTEVLNEEDAVVEIDLKN</sequence>
<feature type="compositionally biased region" description="Low complexity" evidence="1">
    <location>
        <begin position="1"/>
        <end position="25"/>
    </location>
</feature>
<organism evidence="2 3">
    <name type="scientific">Neobacillus driksii</name>
    <dbReference type="NCBI Taxonomy" id="3035913"/>
    <lineage>
        <taxon>Bacteria</taxon>
        <taxon>Bacillati</taxon>
        <taxon>Bacillota</taxon>
        <taxon>Bacilli</taxon>
        <taxon>Bacillales</taxon>
        <taxon>Bacillaceae</taxon>
        <taxon>Neobacillus</taxon>
    </lineage>
</organism>
<reference evidence="2 3" key="1">
    <citation type="submission" date="2024-05" db="EMBL/GenBank/DDBJ databases">
        <authorList>
            <person name="Venkateswaran K."/>
        </authorList>
    </citation>
    <scope>NUCLEOTIDE SEQUENCE [LARGE SCALE GENOMIC DNA]</scope>
    <source>
        <strain evidence="2 3">179-C4-2-HS</strain>
    </source>
</reference>
<dbReference type="EMBL" id="JAROBZ020000003">
    <property type="protein sequence ID" value="MFB3170283.1"/>
    <property type="molecule type" value="Genomic_DNA"/>
</dbReference>
<keyword evidence="3" id="KW-1185">Reference proteome</keyword>
<protein>
    <submittedName>
        <fullName evidence="2">Uncharacterized protein</fullName>
    </submittedName>
</protein>